<organism evidence="2 3">
    <name type="scientific">Anaeroselena agilis</name>
    <dbReference type="NCBI Taxonomy" id="3063788"/>
    <lineage>
        <taxon>Bacteria</taxon>
        <taxon>Bacillati</taxon>
        <taxon>Bacillota</taxon>
        <taxon>Negativicutes</taxon>
        <taxon>Acetonemataceae</taxon>
        <taxon>Anaeroselena</taxon>
    </lineage>
</organism>
<sequence>MQLRNMFNAVFGKKQPPTNVTQYRFLNDFSPLFSSVNGNFYDNDVVRTCIDAIARNAAKLKPKHIRRVSGQVLQVSDDLQWLLEIRPNPYMSSYDFIYKVVSQLYTNNNSFVYIQTDAIGKITGLYPLSYSSIEFVEYEGELFCRFYFLTGFRMTVPYTDLIHLRRHFNSDDIFGESNQRPFKPTLSLIQTVNEGIINAIKSSARLRGFLKFTQTLRPEDLKAQRDKFVADYLSINNDGGIGAIDAKADFTPVEMNGKMVDDKQMAVIRDNAYRYFGVNENIIKADYTEDQWNAFYESVLEPIAVQLSLEFTEKCFTDREKGFGNEIIFEANRLQYASNTTKINLLQYLMPMGIFSINDALEMFSMPPVEDGDRRIFSLNYVNARLADTYQTGAPAPAANQDKDTGGDTNGGKTQEGDAPGGDAGDSAD</sequence>
<dbReference type="Pfam" id="PF04860">
    <property type="entry name" value="Phage_portal"/>
    <property type="match status" value="1"/>
</dbReference>
<dbReference type="Proteomes" id="UP001254848">
    <property type="component" value="Unassembled WGS sequence"/>
</dbReference>
<dbReference type="InterPro" id="IPR006427">
    <property type="entry name" value="Portal_HK97"/>
</dbReference>
<dbReference type="EMBL" id="JAUOZS010000001">
    <property type="protein sequence ID" value="MDT8900391.1"/>
    <property type="molecule type" value="Genomic_DNA"/>
</dbReference>
<reference evidence="2 3" key="1">
    <citation type="submission" date="2023-07" db="EMBL/GenBank/DDBJ databases">
        <title>The novel representative of Negativicutes class, Anaeroselena agilis gen. nov. sp. nov.</title>
        <authorList>
            <person name="Prokofeva M.I."/>
            <person name="Elcheninov A.G."/>
            <person name="Klyukina A."/>
            <person name="Kublanov I.V."/>
            <person name="Frolov E.N."/>
            <person name="Podosokorskaya O.A."/>
        </authorList>
    </citation>
    <scope>NUCLEOTIDE SEQUENCE [LARGE SCALE GENOMIC DNA]</scope>
    <source>
        <strain evidence="2 3">4137-cl</strain>
    </source>
</reference>
<proteinExistence type="predicted"/>
<evidence type="ECO:0000313" key="3">
    <source>
        <dbReference type="Proteomes" id="UP001254848"/>
    </source>
</evidence>
<feature type="region of interest" description="Disordered" evidence="1">
    <location>
        <begin position="392"/>
        <end position="429"/>
    </location>
</feature>
<keyword evidence="3" id="KW-1185">Reference proteome</keyword>
<comment type="caution">
    <text evidence="2">The sequence shown here is derived from an EMBL/GenBank/DDBJ whole genome shotgun (WGS) entry which is preliminary data.</text>
</comment>
<dbReference type="InterPro" id="IPR006944">
    <property type="entry name" value="Phage/GTA_portal"/>
</dbReference>
<dbReference type="NCBIfam" id="TIGR01537">
    <property type="entry name" value="portal_HK97"/>
    <property type="match status" value="1"/>
</dbReference>
<protein>
    <submittedName>
        <fullName evidence="2">Phage portal protein</fullName>
    </submittedName>
</protein>
<name>A0ABU3NU96_9FIRM</name>
<gene>
    <name evidence="2" type="ORF">Q4T40_03935</name>
</gene>
<evidence type="ECO:0000256" key="1">
    <source>
        <dbReference type="SAM" id="MobiDB-lite"/>
    </source>
</evidence>
<dbReference type="RefSeq" id="WP_413778938.1">
    <property type="nucleotide sequence ID" value="NZ_JAUOZS010000001.1"/>
</dbReference>
<evidence type="ECO:0000313" key="2">
    <source>
        <dbReference type="EMBL" id="MDT8900391.1"/>
    </source>
</evidence>
<accession>A0ABU3NU96</accession>
<feature type="compositionally biased region" description="Gly residues" evidence="1">
    <location>
        <begin position="419"/>
        <end position="429"/>
    </location>
</feature>